<evidence type="ECO:0000313" key="4">
    <source>
        <dbReference type="Proteomes" id="UP001218021"/>
    </source>
</evidence>
<dbReference type="RefSeq" id="WP_155403341.1">
    <property type="nucleotide sequence ID" value="NZ_CABFNH010000035.1"/>
</dbReference>
<evidence type="ECO:0000313" key="2">
    <source>
        <dbReference type="EMBL" id="VTZ93964.1"/>
    </source>
</evidence>
<dbReference type="AlphaFoldDB" id="A0A1H0EER0"/>
<accession>A0A1H0EER0</accession>
<dbReference type="Proteomes" id="UP000365705">
    <property type="component" value="Unassembled WGS sequence"/>
</dbReference>
<protein>
    <submittedName>
        <fullName evidence="1">Uncharacterized protein</fullName>
    </submittedName>
</protein>
<evidence type="ECO:0000313" key="1">
    <source>
        <dbReference type="EMBL" id="MDC2826894.1"/>
    </source>
</evidence>
<dbReference type="GeneID" id="57114394"/>
<reference evidence="2 3" key="1">
    <citation type="submission" date="2019-06" db="EMBL/GenBank/DDBJ databases">
        <authorList>
            <person name="Rodrigo-Torres L."/>
            <person name="Arahal R. D."/>
            <person name="Lucena T."/>
        </authorList>
    </citation>
    <scope>NUCLEOTIDE SEQUENCE [LARGE SCALE GENOMIC DNA]</scope>
    <source>
        <strain evidence="2 3">INIA P508</strain>
    </source>
</reference>
<proteinExistence type="predicted"/>
<reference evidence="1" key="2">
    <citation type="submission" date="2023-01" db="EMBL/GenBank/DDBJ databases">
        <title>Genome analysis of 13 Lactobacillus isolated from gut of wild boar.</title>
        <authorList>
            <person name="Papp P."/>
            <person name="Libisch B."/>
            <person name="Nagy T."/>
            <person name="Olasz F."/>
        </authorList>
    </citation>
    <scope>NUCLEOTIDE SEQUENCE</scope>
    <source>
        <strain evidence="1">F108</strain>
    </source>
</reference>
<dbReference type="Proteomes" id="UP001218021">
    <property type="component" value="Unassembled WGS sequence"/>
</dbReference>
<dbReference type="EMBL" id="CABFNH010000035">
    <property type="protein sequence ID" value="VTZ93964.1"/>
    <property type="molecule type" value="Genomic_DNA"/>
</dbReference>
<gene>
    <name evidence="2" type="ORF">LMUP508_02077</name>
    <name evidence="1" type="ORF">PO158_01105</name>
</gene>
<sequence length="49" mass="5461">MKKTLYDGEHFQVVLESKKPLVKGVKTDLHKMAGVMLAAGAAWLLIKKH</sequence>
<name>A0A1H0EER0_LIMMU</name>
<organism evidence="1 4">
    <name type="scientific">Limosilactobacillus mucosae</name>
    <name type="common">Lactobacillus mucosae</name>
    <dbReference type="NCBI Taxonomy" id="97478"/>
    <lineage>
        <taxon>Bacteria</taxon>
        <taxon>Bacillati</taxon>
        <taxon>Bacillota</taxon>
        <taxon>Bacilli</taxon>
        <taxon>Lactobacillales</taxon>
        <taxon>Lactobacillaceae</taxon>
        <taxon>Limosilactobacillus</taxon>
    </lineage>
</organism>
<dbReference type="EMBL" id="JAQOND010000005">
    <property type="protein sequence ID" value="MDC2826894.1"/>
    <property type="molecule type" value="Genomic_DNA"/>
</dbReference>
<evidence type="ECO:0000313" key="3">
    <source>
        <dbReference type="Proteomes" id="UP000365705"/>
    </source>
</evidence>